<dbReference type="InterPro" id="IPR036188">
    <property type="entry name" value="FAD/NAD-bd_sf"/>
</dbReference>
<dbReference type="Pfam" id="PF03486">
    <property type="entry name" value="HI0933_like"/>
    <property type="match status" value="1"/>
</dbReference>
<dbReference type="PANTHER" id="PTHR42887">
    <property type="entry name" value="OS12G0638800 PROTEIN"/>
    <property type="match status" value="1"/>
</dbReference>
<accession>A0AAP0B3N2</accession>
<proteinExistence type="predicted"/>
<dbReference type="EMBL" id="JBBWWQ010000016">
    <property type="protein sequence ID" value="KAK8926302.1"/>
    <property type="molecule type" value="Genomic_DNA"/>
</dbReference>
<gene>
    <name evidence="2" type="ORF">KSP39_PZI018784</name>
</gene>
<dbReference type="Gene3D" id="1.10.8.260">
    <property type="entry name" value="HI0933 insert domain-like"/>
    <property type="match status" value="1"/>
</dbReference>
<comment type="caution">
    <text evidence="2">The sequence shown here is derived from an EMBL/GenBank/DDBJ whole genome shotgun (WGS) entry which is preliminary data.</text>
</comment>
<sequence>MSYIISLHTNEFSETLQKQKLNNTFPSEFGLVKRFWGYLLDTEGLDGDQPWAAIANKKLNSLALLLKQCQFKVIGKGQFKEEFVTAGGIPLSEITLRTMESRVQRNLFFGGEVLNVDGITGGFNFQVVGFQMSLNLSHNCNPCKLLISSFCF</sequence>
<evidence type="ECO:0000313" key="3">
    <source>
        <dbReference type="Proteomes" id="UP001418222"/>
    </source>
</evidence>
<keyword evidence="3" id="KW-1185">Reference proteome</keyword>
<dbReference type="PANTHER" id="PTHR42887:SF2">
    <property type="entry name" value="OS12G0638800 PROTEIN"/>
    <property type="match status" value="1"/>
</dbReference>
<dbReference type="InterPro" id="IPR023166">
    <property type="entry name" value="BaiN-like_dom_sf"/>
</dbReference>
<dbReference type="InterPro" id="IPR004792">
    <property type="entry name" value="BaiN-like"/>
</dbReference>
<organism evidence="2 3">
    <name type="scientific">Platanthera zijinensis</name>
    <dbReference type="NCBI Taxonomy" id="2320716"/>
    <lineage>
        <taxon>Eukaryota</taxon>
        <taxon>Viridiplantae</taxon>
        <taxon>Streptophyta</taxon>
        <taxon>Embryophyta</taxon>
        <taxon>Tracheophyta</taxon>
        <taxon>Spermatophyta</taxon>
        <taxon>Magnoliopsida</taxon>
        <taxon>Liliopsida</taxon>
        <taxon>Asparagales</taxon>
        <taxon>Orchidaceae</taxon>
        <taxon>Orchidoideae</taxon>
        <taxon>Orchideae</taxon>
        <taxon>Orchidinae</taxon>
        <taxon>Platanthera</taxon>
    </lineage>
</organism>
<dbReference type="AlphaFoldDB" id="A0AAP0B3N2"/>
<name>A0AAP0B3N2_9ASPA</name>
<dbReference type="Gene3D" id="3.50.50.60">
    <property type="entry name" value="FAD/NAD(P)-binding domain"/>
    <property type="match status" value="1"/>
</dbReference>
<dbReference type="Proteomes" id="UP001418222">
    <property type="component" value="Unassembled WGS sequence"/>
</dbReference>
<protein>
    <recommendedName>
        <fullName evidence="1">RsdA/BaiN/AoA(So)-like Rossmann fold-like domain-containing protein</fullName>
    </recommendedName>
</protein>
<dbReference type="InterPro" id="IPR057661">
    <property type="entry name" value="RsdA/BaiN/AoA(So)_Rossmann"/>
</dbReference>
<evidence type="ECO:0000313" key="2">
    <source>
        <dbReference type="EMBL" id="KAK8926302.1"/>
    </source>
</evidence>
<dbReference type="Gene3D" id="2.40.30.10">
    <property type="entry name" value="Translation factors"/>
    <property type="match status" value="1"/>
</dbReference>
<evidence type="ECO:0000259" key="1">
    <source>
        <dbReference type="Pfam" id="PF03486"/>
    </source>
</evidence>
<feature type="domain" description="RsdA/BaiN/AoA(So)-like Rossmann fold-like" evidence="1">
    <location>
        <begin position="62"/>
        <end position="127"/>
    </location>
</feature>
<reference evidence="2 3" key="1">
    <citation type="journal article" date="2022" name="Nat. Plants">
        <title>Genomes of leafy and leafless Platanthera orchids illuminate the evolution of mycoheterotrophy.</title>
        <authorList>
            <person name="Li M.H."/>
            <person name="Liu K.W."/>
            <person name="Li Z."/>
            <person name="Lu H.C."/>
            <person name="Ye Q.L."/>
            <person name="Zhang D."/>
            <person name="Wang J.Y."/>
            <person name="Li Y.F."/>
            <person name="Zhong Z.M."/>
            <person name="Liu X."/>
            <person name="Yu X."/>
            <person name="Liu D.K."/>
            <person name="Tu X.D."/>
            <person name="Liu B."/>
            <person name="Hao Y."/>
            <person name="Liao X.Y."/>
            <person name="Jiang Y.T."/>
            <person name="Sun W.H."/>
            <person name="Chen J."/>
            <person name="Chen Y.Q."/>
            <person name="Ai Y."/>
            <person name="Zhai J.W."/>
            <person name="Wu S.S."/>
            <person name="Zhou Z."/>
            <person name="Hsiao Y.Y."/>
            <person name="Wu W.L."/>
            <person name="Chen Y.Y."/>
            <person name="Lin Y.F."/>
            <person name="Hsu J.L."/>
            <person name="Li C.Y."/>
            <person name="Wang Z.W."/>
            <person name="Zhao X."/>
            <person name="Zhong W.Y."/>
            <person name="Ma X.K."/>
            <person name="Ma L."/>
            <person name="Huang J."/>
            <person name="Chen G.Z."/>
            <person name="Huang M.Z."/>
            <person name="Huang L."/>
            <person name="Peng D.H."/>
            <person name="Luo Y.B."/>
            <person name="Zou S.Q."/>
            <person name="Chen S.P."/>
            <person name="Lan S."/>
            <person name="Tsai W.C."/>
            <person name="Van de Peer Y."/>
            <person name="Liu Z.J."/>
        </authorList>
    </citation>
    <scope>NUCLEOTIDE SEQUENCE [LARGE SCALE GENOMIC DNA]</scope>
    <source>
        <strain evidence="2">Lor287</strain>
    </source>
</reference>
<dbReference type="SUPFAM" id="SSF160996">
    <property type="entry name" value="HI0933 insert domain-like"/>
    <property type="match status" value="1"/>
</dbReference>